<proteinExistence type="predicted"/>
<reference evidence="1" key="1">
    <citation type="submission" date="2021-06" db="EMBL/GenBank/DDBJ databases">
        <authorList>
            <person name="Kallberg Y."/>
            <person name="Tangrot J."/>
            <person name="Rosling A."/>
        </authorList>
    </citation>
    <scope>NUCLEOTIDE SEQUENCE</scope>
    <source>
        <strain evidence="1">MA461A</strain>
    </source>
</reference>
<evidence type="ECO:0000313" key="1">
    <source>
        <dbReference type="EMBL" id="CAG8494577.1"/>
    </source>
</evidence>
<name>A0ACA9KUS2_9GLOM</name>
<gene>
    <name evidence="1" type="ORF">RPERSI_LOCUS1543</name>
</gene>
<dbReference type="EMBL" id="CAJVQC010001451">
    <property type="protein sequence ID" value="CAG8494577.1"/>
    <property type="molecule type" value="Genomic_DNA"/>
</dbReference>
<protein>
    <submittedName>
        <fullName evidence="1">31417_t:CDS:1</fullName>
    </submittedName>
</protein>
<keyword evidence="2" id="KW-1185">Reference proteome</keyword>
<dbReference type="Proteomes" id="UP000789920">
    <property type="component" value="Unassembled WGS sequence"/>
</dbReference>
<comment type="caution">
    <text evidence="1">The sequence shown here is derived from an EMBL/GenBank/DDBJ whole genome shotgun (WGS) entry which is preliminary data.</text>
</comment>
<accession>A0ACA9KUS2</accession>
<evidence type="ECO:0000313" key="2">
    <source>
        <dbReference type="Proteomes" id="UP000789920"/>
    </source>
</evidence>
<organism evidence="1 2">
    <name type="scientific">Racocetra persica</name>
    <dbReference type="NCBI Taxonomy" id="160502"/>
    <lineage>
        <taxon>Eukaryota</taxon>
        <taxon>Fungi</taxon>
        <taxon>Fungi incertae sedis</taxon>
        <taxon>Mucoromycota</taxon>
        <taxon>Glomeromycotina</taxon>
        <taxon>Glomeromycetes</taxon>
        <taxon>Diversisporales</taxon>
        <taxon>Gigasporaceae</taxon>
        <taxon>Racocetra</taxon>
    </lineage>
</organism>
<sequence>MSSIDHVLVVESATQEHLVNNFDSNSMPSSTPTSSNISDNNGLKESKYSKFLQATISKDIETQLFFELYGNTNKNNNSRWLQTKCFVLANLQYGFTKPEENTYDRYVMHLIVMMRFVFDDQIKARTSTFAAFYNSQQESKDYPLYEKDSTFYINYLFCCLLDIKAVEGDFFFEDLVYSAFPRGRDMLLYKRKKANPPSINRNIDLSMEKMQKFLLDFEKTEYMDEHLTFKKNKVSIFNYDFKNEEFMNRYSDNRLAQKYGIEMVGLEIMKTYTFLMNSKKSKDLMFEYNIWNADGFEDVVLAIIKGRTVNIGYTVLADKFFGLEKTINSFLFRFQREASHRRLYQPVDYYFIVFSIFLGFLTILQTLTGIASLILQINSM</sequence>